<reference evidence="2 3" key="1">
    <citation type="submission" date="2017-07" db="EMBL/GenBank/DDBJ databases">
        <title>Draft whole genome sequences of clinical Proprionibacteriaceae strains.</title>
        <authorList>
            <person name="Bernier A.-M."/>
            <person name="Bernard K."/>
            <person name="Domingo M.-C."/>
        </authorList>
    </citation>
    <scope>NUCLEOTIDE SEQUENCE [LARGE SCALE GENOMIC DNA]</scope>
    <source>
        <strain evidence="2 3">NML 030167</strain>
    </source>
</reference>
<organism evidence="2 3">
    <name type="scientific">Enemella evansiae</name>
    <dbReference type="NCBI Taxonomy" id="2016499"/>
    <lineage>
        <taxon>Bacteria</taxon>
        <taxon>Bacillati</taxon>
        <taxon>Actinomycetota</taxon>
        <taxon>Actinomycetes</taxon>
        <taxon>Propionibacteriales</taxon>
        <taxon>Propionibacteriaceae</taxon>
        <taxon>Enemella</taxon>
    </lineage>
</organism>
<dbReference type="AlphaFoldDB" id="A0A255GPU2"/>
<sequence>MDFRKQDRSADPGFFATEAAGLRWLADADGARVVEVLAADDHSITLQRLDSVRADRAGAEEFGRSLARTHAAGADTWGAPPPGTDGRGWIGPLPQRNQPESTWGRFYAEHRVRPFADQAHAAGSLDRSGYDVIGRVCERLIAGAFDDVDTPARIHGDLWSGNVIPTAAGWTLIDPAAHGGHPVTDLAMLELFGNPHLDRTFSAYAEAAALPDGWRDTIGLHQLHPLLVHAVLFGGGYAARAVAAARAYA</sequence>
<accession>A0A255GPU2</accession>
<comment type="caution">
    <text evidence="2">The sequence shown here is derived from an EMBL/GenBank/DDBJ whole genome shotgun (WGS) entry which is preliminary data.</text>
</comment>
<proteinExistence type="inferred from homology"/>
<dbReference type="GO" id="GO:0016301">
    <property type="term" value="F:kinase activity"/>
    <property type="evidence" value="ECO:0007669"/>
    <property type="project" value="UniProtKB-UniRule"/>
</dbReference>
<dbReference type="PANTHER" id="PTHR12149:SF8">
    <property type="entry name" value="PROTEIN-RIBULOSAMINE 3-KINASE"/>
    <property type="match status" value="1"/>
</dbReference>
<dbReference type="InterPro" id="IPR011009">
    <property type="entry name" value="Kinase-like_dom_sf"/>
</dbReference>
<gene>
    <name evidence="2" type="ORF">CGZ94_02985</name>
</gene>
<evidence type="ECO:0000256" key="1">
    <source>
        <dbReference type="PIRNR" id="PIRNR006221"/>
    </source>
</evidence>
<evidence type="ECO:0000313" key="2">
    <source>
        <dbReference type="EMBL" id="OYO17850.1"/>
    </source>
</evidence>
<dbReference type="RefSeq" id="WP_094404615.1">
    <property type="nucleotide sequence ID" value="NZ_NMVO01000001.1"/>
</dbReference>
<dbReference type="PIRSF" id="PIRSF006221">
    <property type="entry name" value="Ketosamine-3-kinase"/>
    <property type="match status" value="1"/>
</dbReference>
<keyword evidence="1 2" id="KW-0418">Kinase</keyword>
<dbReference type="SUPFAM" id="SSF56112">
    <property type="entry name" value="Protein kinase-like (PK-like)"/>
    <property type="match status" value="1"/>
</dbReference>
<dbReference type="EMBL" id="NMVO01000001">
    <property type="protein sequence ID" value="OYO17850.1"/>
    <property type="molecule type" value="Genomic_DNA"/>
</dbReference>
<dbReference type="InterPro" id="IPR016477">
    <property type="entry name" value="Fructo-/Ketosamine-3-kinase"/>
</dbReference>
<dbReference type="OrthoDB" id="5291879at2"/>
<evidence type="ECO:0000313" key="3">
    <source>
        <dbReference type="Proteomes" id="UP000215896"/>
    </source>
</evidence>
<protein>
    <submittedName>
        <fullName evidence="2">Fructosamine kinase</fullName>
    </submittedName>
</protein>
<comment type="similarity">
    <text evidence="1">Belongs to the fructosamine kinase family.</text>
</comment>
<dbReference type="Proteomes" id="UP000215896">
    <property type="component" value="Unassembled WGS sequence"/>
</dbReference>
<dbReference type="Pfam" id="PF03881">
    <property type="entry name" value="Fructosamin_kin"/>
    <property type="match status" value="1"/>
</dbReference>
<keyword evidence="3" id="KW-1185">Reference proteome</keyword>
<dbReference type="Gene3D" id="3.30.200.20">
    <property type="entry name" value="Phosphorylase Kinase, domain 1"/>
    <property type="match status" value="1"/>
</dbReference>
<name>A0A255GPU2_9ACTN</name>
<keyword evidence="1" id="KW-0808">Transferase</keyword>
<dbReference type="Gene3D" id="1.20.1270.240">
    <property type="match status" value="1"/>
</dbReference>
<dbReference type="Gene3D" id="1.10.510.10">
    <property type="entry name" value="Transferase(Phosphotransferase) domain 1"/>
    <property type="match status" value="1"/>
</dbReference>
<dbReference type="PANTHER" id="PTHR12149">
    <property type="entry name" value="FRUCTOSAMINE 3 KINASE-RELATED PROTEIN"/>
    <property type="match status" value="1"/>
</dbReference>